<dbReference type="InterPro" id="IPR018200">
    <property type="entry name" value="USP_CS"/>
</dbReference>
<evidence type="ECO:0000313" key="10">
    <source>
        <dbReference type="EMBL" id="ORX36800.1"/>
    </source>
</evidence>
<dbReference type="PROSITE" id="PS50235">
    <property type="entry name" value="USP_3"/>
    <property type="match status" value="1"/>
</dbReference>
<gene>
    <name evidence="10" type="ORF">BD324DRAFT_627205</name>
</gene>
<dbReference type="InParanoid" id="A0A1Y1UFF5"/>
<dbReference type="GO" id="GO:0070628">
    <property type="term" value="F:proteasome binding"/>
    <property type="evidence" value="ECO:0007669"/>
    <property type="project" value="TreeGrafter"/>
</dbReference>
<dbReference type="GO" id="GO:0043161">
    <property type="term" value="P:proteasome-mediated ubiquitin-dependent protein catabolic process"/>
    <property type="evidence" value="ECO:0007669"/>
    <property type="project" value="InterPro"/>
</dbReference>
<dbReference type="Pfam" id="PF13446">
    <property type="entry name" value="RPT"/>
    <property type="match status" value="1"/>
</dbReference>
<feature type="region of interest" description="Disordered" evidence="8">
    <location>
        <begin position="245"/>
        <end position="268"/>
    </location>
</feature>
<keyword evidence="11" id="KW-1185">Reference proteome</keyword>
<dbReference type="PANTHER" id="PTHR43982:SF6">
    <property type="entry name" value="UBIQUITIN CARBOXYL-TERMINAL HYDROLASE 2-RELATED"/>
    <property type="match status" value="1"/>
</dbReference>
<feature type="region of interest" description="Disordered" evidence="8">
    <location>
        <begin position="913"/>
        <end position="1018"/>
    </location>
</feature>
<evidence type="ECO:0000256" key="3">
    <source>
        <dbReference type="ARBA" id="ARBA00022670"/>
    </source>
</evidence>
<feature type="compositionally biased region" description="Polar residues" evidence="8">
    <location>
        <begin position="94"/>
        <end position="111"/>
    </location>
</feature>
<dbReference type="FunCoup" id="A0A1Y1UFF5">
    <property type="interactions" value="32"/>
</dbReference>
<evidence type="ECO:0000256" key="4">
    <source>
        <dbReference type="ARBA" id="ARBA00022786"/>
    </source>
</evidence>
<dbReference type="Proteomes" id="UP000193218">
    <property type="component" value="Unassembled WGS sequence"/>
</dbReference>
<dbReference type="GO" id="GO:0016579">
    <property type="term" value="P:protein deubiquitination"/>
    <property type="evidence" value="ECO:0007669"/>
    <property type="project" value="InterPro"/>
</dbReference>
<evidence type="ECO:0000256" key="6">
    <source>
        <dbReference type="ARBA" id="ARBA00022807"/>
    </source>
</evidence>
<evidence type="ECO:0000256" key="2">
    <source>
        <dbReference type="ARBA" id="ARBA00012759"/>
    </source>
</evidence>
<comment type="catalytic activity">
    <reaction evidence="1">
        <text>Thiol-dependent hydrolysis of ester, thioester, amide, peptide and isopeptide bonds formed by the C-terminal Gly of ubiquitin (a 76-residue protein attached to proteins as an intracellular targeting signal).</text>
        <dbReference type="EC" id="3.4.19.12"/>
    </reaction>
</comment>
<name>A0A1Y1UFF5_9TREE</name>
<feature type="compositionally biased region" description="Pro residues" evidence="8">
    <location>
        <begin position="1070"/>
        <end position="1079"/>
    </location>
</feature>
<keyword evidence="6" id="KW-0788">Thiol protease</keyword>
<keyword evidence="4" id="KW-0833">Ubl conjugation pathway</keyword>
<dbReference type="STRING" id="4999.A0A1Y1UFF5"/>
<feature type="domain" description="USP" evidence="9">
    <location>
        <begin position="820"/>
        <end position="1414"/>
    </location>
</feature>
<dbReference type="InterPro" id="IPR025305">
    <property type="entry name" value="UCH_repeat_domain"/>
</dbReference>
<dbReference type="Pfam" id="PF00443">
    <property type="entry name" value="UCH"/>
    <property type="match status" value="2"/>
</dbReference>
<keyword evidence="7" id="KW-0175">Coiled coil</keyword>
<keyword evidence="5" id="KW-0378">Hydrolase</keyword>
<evidence type="ECO:0000313" key="11">
    <source>
        <dbReference type="Proteomes" id="UP000193218"/>
    </source>
</evidence>
<organism evidence="10 11">
    <name type="scientific">Kockovaella imperatae</name>
    <dbReference type="NCBI Taxonomy" id="4999"/>
    <lineage>
        <taxon>Eukaryota</taxon>
        <taxon>Fungi</taxon>
        <taxon>Dikarya</taxon>
        <taxon>Basidiomycota</taxon>
        <taxon>Agaricomycotina</taxon>
        <taxon>Tremellomycetes</taxon>
        <taxon>Tremellales</taxon>
        <taxon>Cuniculitremaceae</taxon>
        <taxon>Kockovaella</taxon>
    </lineage>
</organism>
<dbReference type="Gene3D" id="3.90.70.10">
    <property type="entry name" value="Cysteine proteinases"/>
    <property type="match status" value="2"/>
</dbReference>
<dbReference type="OrthoDB" id="2420415at2759"/>
<keyword evidence="3" id="KW-0645">Protease</keyword>
<reference evidence="10 11" key="1">
    <citation type="submission" date="2017-03" db="EMBL/GenBank/DDBJ databases">
        <title>Widespread Adenine N6-methylation of Active Genes in Fungi.</title>
        <authorList>
            <consortium name="DOE Joint Genome Institute"/>
            <person name="Mondo S.J."/>
            <person name="Dannebaum R.O."/>
            <person name="Kuo R.C."/>
            <person name="Louie K.B."/>
            <person name="Bewick A.J."/>
            <person name="Labutti K."/>
            <person name="Haridas S."/>
            <person name="Kuo A."/>
            <person name="Salamov A."/>
            <person name="Ahrendt S.R."/>
            <person name="Lau R."/>
            <person name="Bowen B.P."/>
            <person name="Lipzen A."/>
            <person name="Sullivan W."/>
            <person name="Andreopoulos W.B."/>
            <person name="Clum A."/>
            <person name="Lindquist E."/>
            <person name="Daum C."/>
            <person name="Northen T.R."/>
            <person name="Ramamoorthy G."/>
            <person name="Schmitz R.J."/>
            <person name="Gryganskyi A."/>
            <person name="Culley D."/>
            <person name="Magnuson J."/>
            <person name="James T.Y."/>
            <person name="O'Malley M.A."/>
            <person name="Stajich J.E."/>
            <person name="Spatafora J.W."/>
            <person name="Visel A."/>
            <person name="Grigoriev I.V."/>
        </authorList>
    </citation>
    <scope>NUCLEOTIDE SEQUENCE [LARGE SCALE GENOMIC DNA]</scope>
    <source>
        <strain evidence="10 11">NRRL Y-17943</strain>
    </source>
</reference>
<feature type="compositionally biased region" description="Low complexity" evidence="8">
    <location>
        <begin position="112"/>
        <end position="124"/>
    </location>
</feature>
<dbReference type="EC" id="3.4.19.12" evidence="2"/>
<feature type="region of interest" description="Disordered" evidence="8">
    <location>
        <begin position="161"/>
        <end position="187"/>
    </location>
</feature>
<dbReference type="RefSeq" id="XP_021870869.1">
    <property type="nucleotide sequence ID" value="XM_022015973.1"/>
</dbReference>
<feature type="region of interest" description="Disordered" evidence="8">
    <location>
        <begin position="1026"/>
        <end position="1045"/>
    </location>
</feature>
<dbReference type="GO" id="GO:0004843">
    <property type="term" value="F:cysteine-type deubiquitinase activity"/>
    <property type="evidence" value="ECO:0007669"/>
    <property type="project" value="UniProtKB-EC"/>
</dbReference>
<proteinExistence type="predicted"/>
<sequence>MDPIEPSSAVIMTAEETGSAARSMSTEPTNANSETKPAEASSLSDLPTPHRPPASSSINDPASAMDSLSDLDPRSQAGSSRTKYFAAPVGQPPYGSSSLADPTSVHPSFQPSDDTTVTVTAASDLEMDESMEAPYRPPEAVEESPEDQVPDYVPELIAEHPLDDKEGPSRTESWTEHVGVGPSPFDDWTDNDAGDWGMDLDSQTVDRPQIGPGVLPRRWLKMAHKHDLVQPKIGTIPKTALGSLQQHKRNESTASVDTTAAQSATREPEKTYTADDVWAACPGGLEHHHEWFFCVTCWGWIRIVASLGPLPDLVDTQIDLFKPSVNSDETIDTRRTKERARLNDLLSSRAVAPETHHHLHEFETLIEPTKESRIERIDVSNDLNTFPHISFAVDEDSGLETFPEPNSSARLFASCSSDLWMVVDRGIIPGQLPIALVNAFTREKGDNPNPGASSNDSVRDAWELLSTLLFNPIFKGQRGWVKLENKRFQNKIGTTLMSSRVLRQIGFGCQEQDDTLRVGPFSAGESITPEQVSQMDKYMMRTWVEIGMYLAAFIARNDSAPTAEPIITIKSVETVLNSDAELSFYRKTSAPYPDSKNAAFESLGITKLDEWQTVEKAYKMQITDDAANVKLYLSALEEVSTVHIIGRDRLQTKVATERSMGRYTIADLREAYSKIGFTPEYASEITVEPEEAPDSHILELHKKACMAATTAERREISQALVLIGRDRDSQELQDLGKSGETFMSLDDAYAALSAPRDSIDDGLIMQYQLAISDFPGKTNHYRNCLEIIASAPGEERPAIKMFLETGKTEPDVPVRKDIPVGLQNIGNTCYLNSILQYIYSIKPLRDEVLAFEQEPGFQAKPTTREEGRSRRFVRQLRLLFLQMYKSDQSSVRPDEELAYLAITRPEVDQLVQPAVAASSSPQKRQSILDNIPTLTSGSPSSTRVASPGPSPMSSPDLFPADLNSVPPSLGHRQESVLGKRASTDRDDSSRSSMDHSRLKSEDISPTETKGDEGLDEGYFSLVPQSSEKARERLGEGNPRSPSAVREIEALKIGSPPDEDQRPVESQYSPPKVPPPLPPRPHVDRRDTLASGLRFGLQQDSAEVLINVLSQLEMGLEKPAVADSEKLPNLIQQLFSCKYRQQLFYQSSEGSAEGQTPVESVFVHPIIGVEEEGKDLYDCLAELYLGGADIEYEGKKGYMMDLMDEFPPFLYIQMRRSQFDLATGRERKLNTHIGFDQVLAMDRFLANADASKREQSINLTRQMTQARARLQHLRNHKPMSIPDTIKHVRDSLGFISGDAEFCISSDFLEALDAEVEITTAEIAQLEDQIKILKQSIEGIWTGSQDYEYELVAVFMHRGKTSGAGHYWTYQAHLPDKSEEFFKYNDETVTVVPRSEVLQDRTGSDANPALLCYVRKGRNLIDTLHREVLEREEVGEAPSPQALDVGQLKVDGFIAKASDDLIDMTDYDKT</sequence>
<feature type="compositionally biased region" description="Polar residues" evidence="8">
    <location>
        <begin position="252"/>
        <end position="265"/>
    </location>
</feature>
<evidence type="ECO:0000256" key="7">
    <source>
        <dbReference type="SAM" id="Coils"/>
    </source>
</evidence>
<evidence type="ECO:0000256" key="1">
    <source>
        <dbReference type="ARBA" id="ARBA00000707"/>
    </source>
</evidence>
<dbReference type="PROSITE" id="PS00973">
    <property type="entry name" value="USP_2"/>
    <property type="match status" value="1"/>
</dbReference>
<evidence type="ECO:0000259" key="9">
    <source>
        <dbReference type="PROSITE" id="PS50235"/>
    </source>
</evidence>
<protein>
    <recommendedName>
        <fullName evidence="2">ubiquitinyl hydrolase 1</fullName>
        <ecNumber evidence="2">3.4.19.12</ecNumber>
    </recommendedName>
</protein>
<accession>A0A1Y1UFF5</accession>
<comment type="caution">
    <text evidence="10">The sequence shown here is derived from an EMBL/GenBank/DDBJ whole genome shotgun (WGS) entry which is preliminary data.</text>
</comment>
<feature type="compositionally biased region" description="Basic and acidic residues" evidence="8">
    <location>
        <begin position="161"/>
        <end position="175"/>
    </location>
</feature>
<evidence type="ECO:0000256" key="5">
    <source>
        <dbReference type="ARBA" id="ARBA00022801"/>
    </source>
</evidence>
<dbReference type="PROSITE" id="PS00972">
    <property type="entry name" value="USP_1"/>
    <property type="match status" value="1"/>
</dbReference>
<dbReference type="EMBL" id="NBSH01000007">
    <property type="protein sequence ID" value="ORX36800.1"/>
    <property type="molecule type" value="Genomic_DNA"/>
</dbReference>
<dbReference type="InterPro" id="IPR038765">
    <property type="entry name" value="Papain-like_cys_pep_sf"/>
</dbReference>
<feature type="compositionally biased region" description="Basic and acidic residues" evidence="8">
    <location>
        <begin position="981"/>
        <end position="1012"/>
    </location>
</feature>
<feature type="compositionally biased region" description="Polar residues" evidence="8">
    <location>
        <begin position="20"/>
        <end position="45"/>
    </location>
</feature>
<dbReference type="SUPFAM" id="SSF54001">
    <property type="entry name" value="Cysteine proteinases"/>
    <property type="match status" value="1"/>
</dbReference>
<dbReference type="InterPro" id="IPR044635">
    <property type="entry name" value="UBP14-like"/>
</dbReference>
<dbReference type="GeneID" id="33557782"/>
<dbReference type="PANTHER" id="PTHR43982">
    <property type="entry name" value="UBIQUITIN CARBOXYL-TERMINAL HYDROLASE"/>
    <property type="match status" value="1"/>
</dbReference>
<feature type="region of interest" description="Disordered" evidence="8">
    <location>
        <begin position="1"/>
        <end position="148"/>
    </location>
</feature>
<dbReference type="CDD" id="cd02666">
    <property type="entry name" value="Peptidase_C19J"/>
    <property type="match status" value="1"/>
</dbReference>
<dbReference type="InterPro" id="IPR001394">
    <property type="entry name" value="Peptidase_C19_UCH"/>
</dbReference>
<dbReference type="InterPro" id="IPR028889">
    <property type="entry name" value="USP"/>
</dbReference>
<feature type="region of interest" description="Disordered" evidence="8">
    <location>
        <begin position="1052"/>
        <end position="1081"/>
    </location>
</feature>
<feature type="compositionally biased region" description="Polar residues" evidence="8">
    <location>
        <begin position="917"/>
        <end position="944"/>
    </location>
</feature>
<evidence type="ECO:0000256" key="8">
    <source>
        <dbReference type="SAM" id="MobiDB-lite"/>
    </source>
</evidence>
<dbReference type="GO" id="GO:0061136">
    <property type="term" value="P:regulation of proteasomal protein catabolic process"/>
    <property type="evidence" value="ECO:0007669"/>
    <property type="project" value="TreeGrafter"/>
</dbReference>
<feature type="coiled-coil region" evidence="7">
    <location>
        <begin position="1307"/>
        <end position="1334"/>
    </location>
</feature>